<dbReference type="InterPro" id="IPR036388">
    <property type="entry name" value="WH-like_DNA-bd_sf"/>
</dbReference>
<dbReference type="CDD" id="cd07377">
    <property type="entry name" value="WHTH_GntR"/>
    <property type="match status" value="1"/>
</dbReference>
<organism evidence="9 10">
    <name type="scientific">Limimaricola cinnabarinus</name>
    <dbReference type="NCBI Taxonomy" id="1125964"/>
    <lineage>
        <taxon>Bacteria</taxon>
        <taxon>Pseudomonadati</taxon>
        <taxon>Pseudomonadota</taxon>
        <taxon>Alphaproteobacteria</taxon>
        <taxon>Rhodobacterales</taxon>
        <taxon>Paracoccaceae</taxon>
        <taxon>Limimaricola</taxon>
    </lineage>
</organism>
<dbReference type="Gene3D" id="1.20.120.530">
    <property type="entry name" value="GntR ligand-binding domain-like"/>
    <property type="match status" value="1"/>
</dbReference>
<evidence type="ECO:0000313" key="10">
    <source>
        <dbReference type="Proteomes" id="UP000221860"/>
    </source>
</evidence>
<gene>
    <name evidence="9" type="ORF">CJ301_04835</name>
</gene>
<accession>A0A2G1MIG3</accession>
<feature type="domain" description="HTH gntR-type" evidence="8">
    <location>
        <begin position="9"/>
        <end position="77"/>
    </location>
</feature>
<dbReference type="Pfam" id="PF07729">
    <property type="entry name" value="FCD"/>
    <property type="match status" value="1"/>
</dbReference>
<dbReference type="AlphaFoldDB" id="A0A2G1MIG3"/>
<evidence type="ECO:0000256" key="5">
    <source>
        <dbReference type="ARBA" id="ARBA00037357"/>
    </source>
</evidence>
<dbReference type="SUPFAM" id="SSF48008">
    <property type="entry name" value="GntR ligand-binding domain-like"/>
    <property type="match status" value="1"/>
</dbReference>
<dbReference type="Gene3D" id="1.10.10.10">
    <property type="entry name" value="Winged helix-like DNA-binding domain superfamily/Winged helix DNA-binding domain"/>
    <property type="match status" value="1"/>
</dbReference>
<keyword evidence="1" id="KW-0678">Repressor</keyword>
<feature type="region of interest" description="Disordered" evidence="7">
    <location>
        <begin position="238"/>
        <end position="257"/>
    </location>
</feature>
<dbReference type="InterPro" id="IPR000524">
    <property type="entry name" value="Tscrpt_reg_HTH_GntR"/>
</dbReference>
<dbReference type="Proteomes" id="UP000221860">
    <property type="component" value="Unassembled WGS sequence"/>
</dbReference>
<dbReference type="InterPro" id="IPR036390">
    <property type="entry name" value="WH_DNA-bd_sf"/>
</dbReference>
<keyword evidence="3" id="KW-0238">DNA-binding</keyword>
<evidence type="ECO:0000256" key="3">
    <source>
        <dbReference type="ARBA" id="ARBA00023125"/>
    </source>
</evidence>
<keyword evidence="4" id="KW-0804">Transcription</keyword>
<dbReference type="Pfam" id="PF00392">
    <property type="entry name" value="GntR"/>
    <property type="match status" value="1"/>
</dbReference>
<name>A0A2G1MIG3_9RHOB</name>
<dbReference type="PANTHER" id="PTHR43537:SF34">
    <property type="entry name" value="PYRUVATE DEHYDROGENASE COMPLEX REPRESSOR"/>
    <property type="match status" value="1"/>
</dbReference>
<sequence>MPFKPIQPEKLSHGVVRQIEELVLRGVLRPGDRLPPERELAERLGVSRPSLREALAELQTRGLVETRAGAGVYISEVIGSAFSPALVRLFASHEEAVSDMVAFRRDIEGLAAERAARLGSDSDLAVIDAVFKRMEAAQSRPAANAESEAGLDAEFHLAIVEASHNVVMLHMMRSIYDLLREGVFYNRQVMFRQRTTRASVLEQHRAINEALQARDPDAARAAVAAHLDYVQAALSDQRQADRHEEIAQRRLSRETRR</sequence>
<protein>
    <recommendedName>
        <fullName evidence="6">Pyruvate dehydrogenase complex repressor</fullName>
    </recommendedName>
</protein>
<comment type="function">
    <text evidence="5">Transcriptional repressor for the pyruvate dehydrogenase complex genes aceEF and lpd.</text>
</comment>
<evidence type="ECO:0000259" key="8">
    <source>
        <dbReference type="PROSITE" id="PS50949"/>
    </source>
</evidence>
<dbReference type="InterPro" id="IPR008920">
    <property type="entry name" value="TF_FadR/GntR_C"/>
</dbReference>
<dbReference type="PRINTS" id="PR00035">
    <property type="entry name" value="HTHGNTR"/>
</dbReference>
<keyword evidence="2" id="KW-0805">Transcription regulation</keyword>
<dbReference type="SUPFAM" id="SSF46785">
    <property type="entry name" value="Winged helix' DNA-binding domain"/>
    <property type="match status" value="1"/>
</dbReference>
<dbReference type="GO" id="GO:0003700">
    <property type="term" value="F:DNA-binding transcription factor activity"/>
    <property type="evidence" value="ECO:0007669"/>
    <property type="project" value="InterPro"/>
</dbReference>
<dbReference type="OrthoDB" id="5450856at2"/>
<evidence type="ECO:0000256" key="2">
    <source>
        <dbReference type="ARBA" id="ARBA00023015"/>
    </source>
</evidence>
<evidence type="ECO:0000256" key="7">
    <source>
        <dbReference type="SAM" id="MobiDB-lite"/>
    </source>
</evidence>
<evidence type="ECO:0000256" key="4">
    <source>
        <dbReference type="ARBA" id="ARBA00023163"/>
    </source>
</evidence>
<reference evidence="9 10" key="1">
    <citation type="submission" date="2017-08" db="EMBL/GenBank/DDBJ databases">
        <title>Draft Genome Sequence of Loktanella cinnabarina Strain XM1, Isolated from Coastal Surface Water.</title>
        <authorList>
            <person name="Ma R."/>
            <person name="Wang J."/>
            <person name="Wang Q."/>
            <person name="Ma Z."/>
            <person name="Li J."/>
            <person name="Chen L."/>
        </authorList>
    </citation>
    <scope>NUCLEOTIDE SEQUENCE [LARGE SCALE GENOMIC DNA]</scope>
    <source>
        <strain evidence="9 10">XM1</strain>
    </source>
</reference>
<dbReference type="SMART" id="SM00895">
    <property type="entry name" value="FCD"/>
    <property type="match status" value="1"/>
</dbReference>
<evidence type="ECO:0000256" key="1">
    <source>
        <dbReference type="ARBA" id="ARBA00022491"/>
    </source>
</evidence>
<evidence type="ECO:0000313" key="9">
    <source>
        <dbReference type="EMBL" id="PHP28533.1"/>
    </source>
</evidence>
<dbReference type="SMART" id="SM00345">
    <property type="entry name" value="HTH_GNTR"/>
    <property type="match status" value="1"/>
</dbReference>
<dbReference type="EMBL" id="NQWH01000006">
    <property type="protein sequence ID" value="PHP28533.1"/>
    <property type="molecule type" value="Genomic_DNA"/>
</dbReference>
<dbReference type="GO" id="GO:0003677">
    <property type="term" value="F:DNA binding"/>
    <property type="evidence" value="ECO:0007669"/>
    <property type="project" value="UniProtKB-KW"/>
</dbReference>
<comment type="caution">
    <text evidence="9">The sequence shown here is derived from an EMBL/GenBank/DDBJ whole genome shotgun (WGS) entry which is preliminary data.</text>
</comment>
<dbReference type="PANTHER" id="PTHR43537">
    <property type="entry name" value="TRANSCRIPTIONAL REGULATOR, GNTR FAMILY"/>
    <property type="match status" value="1"/>
</dbReference>
<dbReference type="InterPro" id="IPR011711">
    <property type="entry name" value="GntR_C"/>
</dbReference>
<proteinExistence type="predicted"/>
<keyword evidence="10" id="KW-1185">Reference proteome</keyword>
<evidence type="ECO:0000256" key="6">
    <source>
        <dbReference type="ARBA" id="ARBA00039592"/>
    </source>
</evidence>
<dbReference type="PROSITE" id="PS50949">
    <property type="entry name" value="HTH_GNTR"/>
    <property type="match status" value="1"/>
</dbReference>
<dbReference type="RefSeq" id="WP_099274851.1">
    <property type="nucleotide sequence ID" value="NZ_CANMUC010000009.1"/>
</dbReference>